<gene>
    <name evidence="2" type="ORF">EGYM00163_LOCUS16804</name>
</gene>
<dbReference type="PROSITE" id="PS50835">
    <property type="entry name" value="IG_LIKE"/>
    <property type="match status" value="1"/>
</dbReference>
<reference evidence="2" key="1">
    <citation type="submission" date="2021-01" db="EMBL/GenBank/DDBJ databases">
        <authorList>
            <person name="Corre E."/>
            <person name="Pelletier E."/>
            <person name="Niang G."/>
            <person name="Scheremetjew M."/>
            <person name="Finn R."/>
            <person name="Kale V."/>
            <person name="Holt S."/>
            <person name="Cochrane G."/>
            <person name="Meng A."/>
            <person name="Brown T."/>
            <person name="Cohen L."/>
        </authorList>
    </citation>
    <scope>NUCLEOTIDE SEQUENCE</scope>
    <source>
        <strain evidence="2">CCMP1594</strain>
    </source>
</reference>
<evidence type="ECO:0000259" key="1">
    <source>
        <dbReference type="PROSITE" id="PS50835"/>
    </source>
</evidence>
<protein>
    <recommendedName>
        <fullName evidence="1">Ig-like domain-containing protein</fullName>
    </recommendedName>
</protein>
<proteinExistence type="predicted"/>
<organism evidence="2">
    <name type="scientific">Eutreptiella gymnastica</name>
    <dbReference type="NCBI Taxonomy" id="73025"/>
    <lineage>
        <taxon>Eukaryota</taxon>
        <taxon>Discoba</taxon>
        <taxon>Euglenozoa</taxon>
        <taxon>Euglenida</taxon>
        <taxon>Spirocuta</taxon>
        <taxon>Euglenophyceae</taxon>
        <taxon>Eutreptiales</taxon>
        <taxon>Eutreptiaceae</taxon>
        <taxon>Eutreptiella</taxon>
    </lineage>
</organism>
<dbReference type="AlphaFoldDB" id="A0A7S4FNH1"/>
<feature type="domain" description="Ig-like" evidence="1">
    <location>
        <begin position="24"/>
        <end position="124"/>
    </location>
</feature>
<name>A0A7S4FNH1_9EUGL</name>
<dbReference type="InterPro" id="IPR007110">
    <property type="entry name" value="Ig-like_dom"/>
</dbReference>
<accession>A0A7S4FNH1</accession>
<sequence length="124" mass="13865">MHQLSQNFYSTTALYLCQAFGVRPQVHIWYSQKALPSERTRFICTADTPPLLPSIILSWASYHVWNATRVVYVVAYVPTKGSSSTLKQAIQSNSPSIPLSTQSKDQPLLDLGSMYFSCMVSDEA</sequence>
<evidence type="ECO:0000313" key="2">
    <source>
        <dbReference type="EMBL" id="CAE0805678.1"/>
    </source>
</evidence>
<dbReference type="EMBL" id="HBJA01047713">
    <property type="protein sequence ID" value="CAE0805678.1"/>
    <property type="molecule type" value="Transcribed_RNA"/>
</dbReference>